<comment type="caution">
    <text evidence="1">The sequence shown here is derived from an EMBL/GenBank/DDBJ whole genome shotgun (WGS) entry which is preliminary data.</text>
</comment>
<dbReference type="Proteomes" id="UP001152531">
    <property type="component" value="Unassembled WGS sequence"/>
</dbReference>
<proteinExistence type="predicted"/>
<name>A0ACA9Y070_9ASCO</name>
<accession>A0ACA9Y070</accession>
<keyword evidence="2" id="KW-1185">Reference proteome</keyword>
<evidence type="ECO:0000313" key="1">
    <source>
        <dbReference type="EMBL" id="CAH6718287.1"/>
    </source>
</evidence>
<gene>
    <name evidence="1" type="ORF">CLIB1444_01S03400</name>
</gene>
<sequence length="308" mass="34881">MPNRAVSRLLLTSNHLNAQRSGSSQSGFHSVSEGSKYSSTFKKYLVKDGNVKSYFHDLPLELDVEKGTANMVVEIPRWSNAKFEISTKVPGNPIMQDVKKGQVRFIKNLFPFHGYCHNYGAFPQTWEDITNDNGELQIFGDNDPLDVIEIGSKVHEVGDIVKVKIIGSLALIDDGELDWKVLAINTQDPLSKNVNDIPDIKKHYPGLLDSTREWIRNYKIPDGKPPNQFAFDGQYKDRAFTLKLIEENHHAWNNLIHEKIEKSDKLPIITNTAHKTSPGYIEQFQITPALPEPPASLPPDLSNWYYAK</sequence>
<reference evidence="1" key="1">
    <citation type="submission" date="2022-06" db="EMBL/GenBank/DDBJ databases">
        <authorList>
            <person name="Legras J.-L."/>
            <person name="Devillers H."/>
            <person name="Grondin C."/>
        </authorList>
    </citation>
    <scope>NUCLEOTIDE SEQUENCE</scope>
    <source>
        <strain evidence="1">CLIB 1444</strain>
    </source>
</reference>
<protein>
    <submittedName>
        <fullName evidence="1">Inorganic pyrophosphatase, mitochondrial</fullName>
    </submittedName>
</protein>
<evidence type="ECO:0000313" key="2">
    <source>
        <dbReference type="Proteomes" id="UP001152531"/>
    </source>
</evidence>
<dbReference type="EMBL" id="CALSDN010000001">
    <property type="protein sequence ID" value="CAH6718287.1"/>
    <property type="molecule type" value="Genomic_DNA"/>
</dbReference>
<organism evidence="1 2">
    <name type="scientific">[Candida] jaroonii</name>
    <dbReference type="NCBI Taxonomy" id="467808"/>
    <lineage>
        <taxon>Eukaryota</taxon>
        <taxon>Fungi</taxon>
        <taxon>Dikarya</taxon>
        <taxon>Ascomycota</taxon>
        <taxon>Saccharomycotina</taxon>
        <taxon>Pichiomycetes</taxon>
        <taxon>Debaryomycetaceae</taxon>
        <taxon>Yamadazyma</taxon>
    </lineage>
</organism>